<proteinExistence type="predicted"/>
<name>A0A8W8L008_MAGGI</name>
<evidence type="ECO:0000313" key="2">
    <source>
        <dbReference type="Proteomes" id="UP000005408"/>
    </source>
</evidence>
<keyword evidence="2" id="KW-1185">Reference proteome</keyword>
<protein>
    <submittedName>
        <fullName evidence="1">Uncharacterized protein</fullName>
    </submittedName>
</protein>
<dbReference type="AlphaFoldDB" id="A0A8W8L008"/>
<evidence type="ECO:0000313" key="1">
    <source>
        <dbReference type="EnsemblMetazoa" id="G2571.1:cds"/>
    </source>
</evidence>
<sequence length="305" mass="35382">MLFPWKSQMMHQRILSPSELMIGVTYLLELRNIFFEFHKLRKRLHTQTLTEEAPMNPFYREERNESSLPFPEFTPPDSEVFPTQIGVGNLEIMKTVKDDYDDHEGKRTISAVNHVNGITEFEFYYTYISNNWCRAHRFPLLAHSKHGEHRKPMDKDSEYLGCFDSSPPYSSEAVFSKYKGNRTYSSSVQIKAPDKHSGVRQVQWRLINTLTSGQIHEEGHYWIVNSMLQAADCTDSAKCYCIPMGDCFNIDMEFDFNNCWLAIDKPLLSNASFILELEAFNEAMLSSNVTLYEELSQDPNPSSCY</sequence>
<organism evidence="1 2">
    <name type="scientific">Magallana gigas</name>
    <name type="common">Pacific oyster</name>
    <name type="synonym">Crassostrea gigas</name>
    <dbReference type="NCBI Taxonomy" id="29159"/>
    <lineage>
        <taxon>Eukaryota</taxon>
        <taxon>Metazoa</taxon>
        <taxon>Spiralia</taxon>
        <taxon>Lophotrochozoa</taxon>
        <taxon>Mollusca</taxon>
        <taxon>Bivalvia</taxon>
        <taxon>Autobranchia</taxon>
        <taxon>Pteriomorphia</taxon>
        <taxon>Ostreida</taxon>
        <taxon>Ostreoidea</taxon>
        <taxon>Ostreidae</taxon>
        <taxon>Magallana</taxon>
    </lineage>
</organism>
<dbReference type="EnsemblMetazoa" id="G2571.1">
    <property type="protein sequence ID" value="G2571.1:cds"/>
    <property type="gene ID" value="G2571"/>
</dbReference>
<accession>A0A8W8L008</accession>
<reference evidence="1" key="1">
    <citation type="submission" date="2022-08" db="UniProtKB">
        <authorList>
            <consortium name="EnsemblMetazoa"/>
        </authorList>
    </citation>
    <scope>IDENTIFICATION</scope>
    <source>
        <strain evidence="1">05x7-T-G4-1.051#20</strain>
    </source>
</reference>
<dbReference type="Proteomes" id="UP000005408">
    <property type="component" value="Unassembled WGS sequence"/>
</dbReference>